<sequence length="287" mass="31831">MGEETKSRLGRGLAALIGDVGGADVERAEQRPTKAAIEFLRPNPRNPRQAFKEDDLRDLAESIRERGIVQPIVVRELSGVSNVYEIIAGERRWRAAQIAGLHEVPVVVVEADERQSLELAIIENVQRADLNAIEEAQGYQQLISEFEYSQQDLAKIIGKSRSQVTNTLRLLKLPAQAKQFVVDGLISAGHARALLSVPDPEQVARKIVEEDLTVRDVERLAQTKETGAETPTRTVKEKDADTLALEKSLTDSLGLSVKIDHRNEAGQVKILYQSMEQLDSLCKRLQG</sequence>
<comment type="function">
    <text evidence="4">Involved in chromosome partition. Localize to both poles of the predivisional cell following completion of DNA replication. Binds to the DNA origin of replication.</text>
</comment>
<gene>
    <name evidence="6" type="ORF">K2U94_01655</name>
</gene>
<organism evidence="6 7">
    <name type="scientific">Candidatus Rhodoblastus alkanivorans</name>
    <dbReference type="NCBI Taxonomy" id="2954117"/>
    <lineage>
        <taxon>Bacteria</taxon>
        <taxon>Pseudomonadati</taxon>
        <taxon>Pseudomonadota</taxon>
        <taxon>Alphaproteobacteria</taxon>
        <taxon>Hyphomicrobiales</taxon>
        <taxon>Rhodoblastaceae</taxon>
        <taxon>Rhodoblastus</taxon>
    </lineage>
</organism>
<keyword evidence="3" id="KW-0238">DNA-binding</keyword>
<dbReference type="InterPro" id="IPR004437">
    <property type="entry name" value="ParB/RepB/Spo0J"/>
</dbReference>
<comment type="caution">
    <text evidence="6">The sequence shown here is derived from an EMBL/GenBank/DDBJ whole genome shotgun (WGS) entry which is preliminary data.</text>
</comment>
<dbReference type="RefSeq" id="WP_243065547.1">
    <property type="nucleotide sequence ID" value="NZ_JAIVFK010000033.1"/>
</dbReference>
<dbReference type="Gene3D" id="3.90.1530.30">
    <property type="match status" value="1"/>
</dbReference>
<dbReference type="PANTHER" id="PTHR33375:SF1">
    <property type="entry name" value="CHROMOSOME-PARTITIONING PROTEIN PARB-RELATED"/>
    <property type="match status" value="1"/>
</dbReference>
<dbReference type="Pfam" id="PF17762">
    <property type="entry name" value="HTH_ParB"/>
    <property type="match status" value="1"/>
</dbReference>
<keyword evidence="7" id="KW-1185">Reference proteome</keyword>
<evidence type="ECO:0000256" key="4">
    <source>
        <dbReference type="ARBA" id="ARBA00025472"/>
    </source>
</evidence>
<dbReference type="PANTHER" id="PTHR33375">
    <property type="entry name" value="CHROMOSOME-PARTITIONING PROTEIN PARB-RELATED"/>
    <property type="match status" value="1"/>
</dbReference>
<dbReference type="NCBIfam" id="TIGR00180">
    <property type="entry name" value="parB_part"/>
    <property type="match status" value="1"/>
</dbReference>
<feature type="domain" description="ParB-like N-terminal" evidence="5">
    <location>
        <begin position="33"/>
        <end position="125"/>
    </location>
</feature>
<name>A0ABS9Z1X5_9HYPH</name>
<dbReference type="Proteomes" id="UP001139104">
    <property type="component" value="Unassembled WGS sequence"/>
</dbReference>
<dbReference type="SMART" id="SM00470">
    <property type="entry name" value="ParB"/>
    <property type="match status" value="1"/>
</dbReference>
<dbReference type="InterPro" id="IPR003115">
    <property type="entry name" value="ParB_N"/>
</dbReference>
<dbReference type="InterPro" id="IPR057240">
    <property type="entry name" value="ParB_dimer_C"/>
</dbReference>
<dbReference type="InterPro" id="IPR036086">
    <property type="entry name" value="ParB/Sulfiredoxin_sf"/>
</dbReference>
<evidence type="ECO:0000313" key="6">
    <source>
        <dbReference type="EMBL" id="MCI4681486.1"/>
    </source>
</evidence>
<dbReference type="SUPFAM" id="SSF110849">
    <property type="entry name" value="ParB/Sulfiredoxin"/>
    <property type="match status" value="1"/>
</dbReference>
<protein>
    <submittedName>
        <fullName evidence="6">ParB/RepB/Spo0J family partition protein</fullName>
    </submittedName>
</protein>
<dbReference type="EMBL" id="JAIVFP010000001">
    <property type="protein sequence ID" value="MCI4681486.1"/>
    <property type="molecule type" value="Genomic_DNA"/>
</dbReference>
<reference evidence="6" key="1">
    <citation type="journal article" date="2022" name="ISME J.">
        <title>Identification of active gaseous-alkane degraders at natural gas seeps.</title>
        <authorList>
            <person name="Farhan Ul Haque M."/>
            <person name="Hernandez M."/>
            <person name="Crombie A.T."/>
            <person name="Murrell J.C."/>
        </authorList>
    </citation>
    <scope>NUCLEOTIDE SEQUENCE</scope>
    <source>
        <strain evidence="6">PC2</strain>
    </source>
</reference>
<evidence type="ECO:0000313" key="7">
    <source>
        <dbReference type="Proteomes" id="UP001139104"/>
    </source>
</evidence>
<evidence type="ECO:0000256" key="2">
    <source>
        <dbReference type="ARBA" id="ARBA00022829"/>
    </source>
</evidence>
<dbReference type="Gene3D" id="1.10.10.2830">
    <property type="match status" value="1"/>
</dbReference>
<evidence type="ECO:0000256" key="3">
    <source>
        <dbReference type="ARBA" id="ARBA00023125"/>
    </source>
</evidence>
<dbReference type="Pfam" id="PF23552">
    <property type="entry name" value="ParB_C"/>
    <property type="match status" value="1"/>
</dbReference>
<dbReference type="InterPro" id="IPR050336">
    <property type="entry name" value="Chromosome_partition/occlusion"/>
</dbReference>
<comment type="similarity">
    <text evidence="1">Belongs to the ParB family.</text>
</comment>
<dbReference type="Pfam" id="PF02195">
    <property type="entry name" value="ParB_N"/>
    <property type="match status" value="1"/>
</dbReference>
<accession>A0ABS9Z1X5</accession>
<evidence type="ECO:0000256" key="1">
    <source>
        <dbReference type="ARBA" id="ARBA00006295"/>
    </source>
</evidence>
<evidence type="ECO:0000259" key="5">
    <source>
        <dbReference type="SMART" id="SM00470"/>
    </source>
</evidence>
<proteinExistence type="inferred from homology"/>
<dbReference type="InterPro" id="IPR041468">
    <property type="entry name" value="HTH_ParB/Spo0J"/>
</dbReference>
<keyword evidence="2" id="KW-0159">Chromosome partition</keyword>
<dbReference type="CDD" id="cd16393">
    <property type="entry name" value="SPO0J_N"/>
    <property type="match status" value="1"/>
</dbReference>